<evidence type="ECO:0000256" key="2">
    <source>
        <dbReference type="ARBA" id="ARBA00022679"/>
    </source>
</evidence>
<keyword evidence="2" id="KW-0808">Transferase</keyword>
<organism evidence="5 6">
    <name type="scientific">Herbiconiux gentiana</name>
    <dbReference type="NCBI Taxonomy" id="2970912"/>
    <lineage>
        <taxon>Bacteria</taxon>
        <taxon>Bacillati</taxon>
        <taxon>Actinomycetota</taxon>
        <taxon>Actinomycetes</taxon>
        <taxon>Micrococcales</taxon>
        <taxon>Microbacteriaceae</taxon>
        <taxon>Herbiconiux</taxon>
    </lineage>
</organism>
<dbReference type="Pfam" id="PF02797">
    <property type="entry name" value="Chal_sti_synt_C"/>
    <property type="match status" value="1"/>
</dbReference>
<protein>
    <submittedName>
        <fullName evidence="5">Type III polyketide synthase</fullName>
    </submittedName>
</protein>
<dbReference type="RefSeq" id="WP_259486527.1">
    <property type="nucleotide sequence ID" value="NZ_JANTEZ010000004.1"/>
</dbReference>
<evidence type="ECO:0000256" key="1">
    <source>
        <dbReference type="ARBA" id="ARBA00005531"/>
    </source>
</evidence>
<dbReference type="CDD" id="cd00831">
    <property type="entry name" value="CHS_like"/>
    <property type="match status" value="1"/>
</dbReference>
<dbReference type="PANTHER" id="PTHR11877:SF46">
    <property type="entry name" value="TYPE III POLYKETIDE SYNTHASE A"/>
    <property type="match status" value="1"/>
</dbReference>
<evidence type="ECO:0000259" key="4">
    <source>
        <dbReference type="Pfam" id="PF02797"/>
    </source>
</evidence>
<dbReference type="InterPro" id="IPR011141">
    <property type="entry name" value="Polyketide_synthase_type-III"/>
</dbReference>
<dbReference type="InterPro" id="IPR016039">
    <property type="entry name" value="Thiolase-like"/>
</dbReference>
<proteinExistence type="inferred from homology"/>
<evidence type="ECO:0000259" key="3">
    <source>
        <dbReference type="Pfam" id="PF00195"/>
    </source>
</evidence>
<dbReference type="PIRSF" id="PIRSF000451">
    <property type="entry name" value="PKS_III"/>
    <property type="match status" value="1"/>
</dbReference>
<gene>
    <name evidence="5" type="ORF">NVV95_10625</name>
</gene>
<evidence type="ECO:0000313" key="5">
    <source>
        <dbReference type="EMBL" id="MCS5715005.1"/>
    </source>
</evidence>
<dbReference type="Proteomes" id="UP001165580">
    <property type="component" value="Unassembled WGS sequence"/>
</dbReference>
<accession>A0ABT2GIB7</accession>
<dbReference type="Gene3D" id="3.40.47.10">
    <property type="match status" value="2"/>
</dbReference>
<dbReference type="PANTHER" id="PTHR11877">
    <property type="entry name" value="HYDROXYMETHYLGLUTARYL-COA SYNTHASE"/>
    <property type="match status" value="1"/>
</dbReference>
<name>A0ABT2GIB7_9MICO</name>
<reference evidence="5" key="1">
    <citation type="submission" date="2022-08" db="EMBL/GenBank/DDBJ databases">
        <authorList>
            <person name="Deng Y."/>
            <person name="Han X.-F."/>
            <person name="Zhang Y.-Q."/>
        </authorList>
    </citation>
    <scope>NUCLEOTIDE SEQUENCE</scope>
    <source>
        <strain evidence="5">CPCC 205716</strain>
    </source>
</reference>
<comment type="similarity">
    <text evidence="1">Belongs to the thiolase-like superfamily. Chalcone/stilbene synthases family.</text>
</comment>
<feature type="domain" description="Chalcone/stilbene synthase N-terminal" evidence="3">
    <location>
        <begin position="3"/>
        <end position="218"/>
    </location>
</feature>
<keyword evidence="6" id="KW-1185">Reference proteome</keyword>
<evidence type="ECO:0000313" key="6">
    <source>
        <dbReference type="Proteomes" id="UP001165580"/>
    </source>
</evidence>
<comment type="caution">
    <text evidence="5">The sequence shown here is derived from an EMBL/GenBank/DDBJ whole genome shotgun (WGS) entry which is preliminary data.</text>
</comment>
<dbReference type="EMBL" id="JANTEZ010000004">
    <property type="protein sequence ID" value="MCS5715005.1"/>
    <property type="molecule type" value="Genomic_DNA"/>
</dbReference>
<dbReference type="Pfam" id="PF00195">
    <property type="entry name" value="Chal_sti_synt_N"/>
    <property type="match status" value="1"/>
</dbReference>
<feature type="domain" description="Chalcone/stilbene synthase C-terminal" evidence="4">
    <location>
        <begin position="235"/>
        <end position="376"/>
    </location>
</feature>
<dbReference type="InterPro" id="IPR001099">
    <property type="entry name" value="Chalcone/stilbene_synt_N"/>
</dbReference>
<dbReference type="SUPFAM" id="SSF53901">
    <property type="entry name" value="Thiolase-like"/>
    <property type="match status" value="2"/>
</dbReference>
<sequence>MAASIRSIQTAVPPTELAQERVRELFAAQPELTRLGRRLVATSFDSSGIRTRHTVLDELAADGSAPTELFVDPATGAFSSPSTGERNRLYVEHAPGLAVTAARRAIDALAPGITAADVTHVVTASCTGFFAPGPDWALQRELGLRDDVQRHHVGFMGCYAAFPALRIAAAFCAADPDAVVLVVCVELCTLHVRSSNEPDQIVASSVFADGAAAAVVTARETGESAYPRLELDRFSSAVVPDGEADMAWTIGDHGFEMVLSSYVPKIIEQNIRSALDPLLGEAGAGAATHWAIHPGGRSILDRVEQTLGLSPAQLAPSREVLRDFGNMSSATVLFVLKAILDQALVTGTMDARPAASRPVERVCAVAFGPGLTVESGLFTLRPAG</sequence>
<dbReference type="InterPro" id="IPR012328">
    <property type="entry name" value="Chalcone/stilbene_synt_C"/>
</dbReference>